<dbReference type="GO" id="GO:0030170">
    <property type="term" value="F:pyridoxal phosphate binding"/>
    <property type="evidence" value="ECO:0007669"/>
    <property type="project" value="InterPro"/>
</dbReference>
<dbReference type="InterPro" id="IPR015424">
    <property type="entry name" value="PyrdxlP-dep_Trfase"/>
</dbReference>
<dbReference type="Gene3D" id="3.40.640.10">
    <property type="entry name" value="Type I PLP-dependent aspartate aminotransferase-like (Major domain)"/>
    <property type="match status" value="1"/>
</dbReference>
<comment type="caution">
    <text evidence="11">The sequence shown here is derived from an EMBL/GenBank/DDBJ whole genome shotgun (WGS) entry which is preliminary data.</text>
</comment>
<protein>
    <recommendedName>
        <fullName evidence="8">alanine transaminase</fullName>
        <ecNumber evidence="8">2.6.1.2</ecNumber>
    </recommendedName>
</protein>
<evidence type="ECO:0000313" key="12">
    <source>
        <dbReference type="Proteomes" id="UP001059041"/>
    </source>
</evidence>
<dbReference type="InterPro" id="IPR015421">
    <property type="entry name" value="PyrdxlP-dep_Trfase_major"/>
</dbReference>
<dbReference type="EMBL" id="JAFHDT010000005">
    <property type="protein sequence ID" value="KAI7809450.1"/>
    <property type="molecule type" value="Genomic_DNA"/>
</dbReference>
<evidence type="ECO:0000256" key="3">
    <source>
        <dbReference type="ARBA" id="ARBA00022576"/>
    </source>
</evidence>
<dbReference type="InterPro" id="IPR004839">
    <property type="entry name" value="Aminotransferase_I/II_large"/>
</dbReference>
<evidence type="ECO:0000256" key="6">
    <source>
        <dbReference type="ARBA" id="ARBA00025708"/>
    </source>
</evidence>
<evidence type="ECO:0000256" key="8">
    <source>
        <dbReference type="ARBA" id="ARBA00026106"/>
    </source>
</evidence>
<dbReference type="GO" id="GO:0004021">
    <property type="term" value="F:L-alanine:2-oxoglutarate aminotransferase activity"/>
    <property type="evidence" value="ECO:0007669"/>
    <property type="project" value="UniProtKB-EC"/>
</dbReference>
<dbReference type="FunFam" id="3.40.640.10:FF:000129">
    <property type="entry name" value="Alanine aminotransferase 2"/>
    <property type="match status" value="1"/>
</dbReference>
<evidence type="ECO:0000256" key="1">
    <source>
        <dbReference type="ARBA" id="ARBA00001933"/>
    </source>
</evidence>
<keyword evidence="3 11" id="KW-0032">Aminotransferase</keyword>
<comment type="pathway">
    <text evidence="6">Amino-acid degradation; L-alanine degradation via transaminase pathway; pyruvate from L-alanine: step 1/1.</text>
</comment>
<comment type="subunit">
    <text evidence="2">Homodimer.</text>
</comment>
<comment type="similarity">
    <text evidence="7">Belongs to the class-I pyridoxal-phosphate-dependent aminotransferase family. Alanine aminotransferase subfamily.</text>
</comment>
<dbReference type="InterPro" id="IPR045088">
    <property type="entry name" value="ALAT1/2-like"/>
</dbReference>
<organism evidence="11 12">
    <name type="scientific">Triplophysa rosa</name>
    <name type="common">Cave loach</name>
    <dbReference type="NCBI Taxonomy" id="992332"/>
    <lineage>
        <taxon>Eukaryota</taxon>
        <taxon>Metazoa</taxon>
        <taxon>Chordata</taxon>
        <taxon>Craniata</taxon>
        <taxon>Vertebrata</taxon>
        <taxon>Euteleostomi</taxon>
        <taxon>Actinopterygii</taxon>
        <taxon>Neopterygii</taxon>
        <taxon>Teleostei</taxon>
        <taxon>Ostariophysi</taxon>
        <taxon>Cypriniformes</taxon>
        <taxon>Nemacheilidae</taxon>
        <taxon>Triplophysa</taxon>
    </lineage>
</organism>
<dbReference type="PANTHER" id="PTHR11751:SF469">
    <property type="entry name" value="ALANINE TRANSAMINASE"/>
    <property type="match status" value="1"/>
</dbReference>
<evidence type="ECO:0000256" key="9">
    <source>
        <dbReference type="ARBA" id="ARBA00047412"/>
    </source>
</evidence>
<evidence type="ECO:0000313" key="11">
    <source>
        <dbReference type="EMBL" id="KAI7809450.1"/>
    </source>
</evidence>
<dbReference type="Proteomes" id="UP001059041">
    <property type="component" value="Linkage Group LG5"/>
</dbReference>
<keyword evidence="4" id="KW-0808">Transferase</keyword>
<gene>
    <name evidence="11" type="ORF">IRJ41_008506</name>
</gene>
<accession>A0A9W7WWF0</accession>
<keyword evidence="5" id="KW-0663">Pyridoxal phosphate</keyword>
<dbReference type="EC" id="2.6.1.2" evidence="8"/>
<sequence length="387" mass="42844">MKTADRIINRKNLDITERFFRRMSFLREISPEMKNAFLSEKAVLLRRAAQITAEIQQGERKGYKEVLDLSSGDLHSGGIKPITFVRQVLAACFYPALLQDDSLPLDVTQRAKRLLNECAGGSVGSYTDSSGIAKIKHCVSKFISRRDGGVPSSPENIFLTSGSQRALMIILKLLVQNEDSCQTGVLIPVPSYSSFNMAVVSQGLAMLPYRFCEEQGWTLQVEELRRALGEGKRTCNPMALYICNPGNPTGHVQSRESIEEVIEFAAEEKLLLLVDEVYQNCIYGEGPEYYSYKKVLSEMGSTISSAVEMASFNSASKGFMGECGLRGGYMELVNFDPAVMDYIHKLFNTESCTVVAGQIALDLMADPPKPGDPSFPIFSEVDITILF</sequence>
<feature type="domain" description="Aminotransferase class I/classII large" evidence="10">
    <location>
        <begin position="103"/>
        <end position="346"/>
    </location>
</feature>
<dbReference type="Gene3D" id="1.10.287.1970">
    <property type="match status" value="1"/>
</dbReference>
<comment type="catalytic activity">
    <reaction evidence="9">
        <text>L-alanine + 2-oxoglutarate = pyruvate + L-glutamate</text>
        <dbReference type="Rhea" id="RHEA:19453"/>
        <dbReference type="ChEBI" id="CHEBI:15361"/>
        <dbReference type="ChEBI" id="CHEBI:16810"/>
        <dbReference type="ChEBI" id="CHEBI:29985"/>
        <dbReference type="ChEBI" id="CHEBI:57972"/>
        <dbReference type="EC" id="2.6.1.2"/>
    </reaction>
</comment>
<dbReference type="PANTHER" id="PTHR11751">
    <property type="entry name" value="ALANINE AMINOTRANSFERASE"/>
    <property type="match status" value="1"/>
</dbReference>
<dbReference type="Pfam" id="PF00155">
    <property type="entry name" value="Aminotran_1_2"/>
    <property type="match status" value="1"/>
</dbReference>
<dbReference type="AlphaFoldDB" id="A0A9W7WWF0"/>
<dbReference type="SUPFAM" id="SSF53383">
    <property type="entry name" value="PLP-dependent transferases"/>
    <property type="match status" value="1"/>
</dbReference>
<evidence type="ECO:0000256" key="2">
    <source>
        <dbReference type="ARBA" id="ARBA00011738"/>
    </source>
</evidence>
<dbReference type="InterPro" id="IPR015422">
    <property type="entry name" value="PyrdxlP-dep_Trfase_small"/>
</dbReference>
<evidence type="ECO:0000256" key="4">
    <source>
        <dbReference type="ARBA" id="ARBA00022679"/>
    </source>
</evidence>
<dbReference type="FunFam" id="1.10.287.1970:FF:000001">
    <property type="entry name" value="Alanine aminotransferase 2"/>
    <property type="match status" value="1"/>
</dbReference>
<dbReference type="CDD" id="cd00609">
    <property type="entry name" value="AAT_like"/>
    <property type="match status" value="1"/>
</dbReference>
<keyword evidence="12" id="KW-1185">Reference proteome</keyword>
<evidence type="ECO:0000256" key="5">
    <source>
        <dbReference type="ARBA" id="ARBA00022898"/>
    </source>
</evidence>
<dbReference type="Gene3D" id="3.90.1150.10">
    <property type="entry name" value="Aspartate Aminotransferase, domain 1"/>
    <property type="match status" value="1"/>
</dbReference>
<proteinExistence type="inferred from homology"/>
<evidence type="ECO:0000256" key="7">
    <source>
        <dbReference type="ARBA" id="ARBA00025785"/>
    </source>
</evidence>
<name>A0A9W7WWF0_TRIRA</name>
<comment type="cofactor">
    <cofactor evidence="1">
        <name>pyridoxal 5'-phosphate</name>
        <dbReference type="ChEBI" id="CHEBI:597326"/>
    </cofactor>
</comment>
<reference evidence="11" key="1">
    <citation type="submission" date="2021-02" db="EMBL/GenBank/DDBJ databases">
        <title>Comparative genomics reveals that relaxation of natural selection precedes convergent phenotypic evolution of cavefish.</title>
        <authorList>
            <person name="Peng Z."/>
        </authorList>
    </citation>
    <scope>NUCLEOTIDE SEQUENCE</scope>
    <source>
        <tissue evidence="11">Muscle</tissue>
    </source>
</reference>
<evidence type="ECO:0000259" key="10">
    <source>
        <dbReference type="Pfam" id="PF00155"/>
    </source>
</evidence>